<dbReference type="Pfam" id="PF01556">
    <property type="entry name" value="DnaJ_C"/>
    <property type="match status" value="1"/>
</dbReference>
<evidence type="ECO:0000256" key="5">
    <source>
        <dbReference type="ARBA" id="ARBA00022723"/>
    </source>
</evidence>
<dbReference type="SUPFAM" id="SSF49493">
    <property type="entry name" value="HSP40/DnaJ peptide-binding domain"/>
    <property type="match status" value="2"/>
</dbReference>
<dbReference type="FunFam" id="2.60.260.20:FF:000004">
    <property type="entry name" value="Molecular chaperone DnaJ"/>
    <property type="match status" value="1"/>
</dbReference>
<evidence type="ECO:0000256" key="6">
    <source>
        <dbReference type="ARBA" id="ARBA00022737"/>
    </source>
</evidence>
<dbReference type="NCBIfam" id="NF008035">
    <property type="entry name" value="PRK10767.1"/>
    <property type="match status" value="1"/>
</dbReference>
<dbReference type="RefSeq" id="WP_328597719.1">
    <property type="nucleotide sequence ID" value="NZ_JBQHVT010000004.1"/>
</dbReference>
<dbReference type="GO" id="GO:0006260">
    <property type="term" value="P:DNA replication"/>
    <property type="evidence" value="ECO:0007669"/>
    <property type="project" value="UniProtKB-KW"/>
</dbReference>
<evidence type="ECO:0000256" key="3">
    <source>
        <dbReference type="ARBA" id="ARBA00022490"/>
    </source>
</evidence>
<dbReference type="Gene3D" id="2.60.260.20">
    <property type="entry name" value="Urease metallochaperone UreE, N-terminal domain"/>
    <property type="match status" value="2"/>
</dbReference>
<comment type="domain">
    <text evidence="14">The J domain is necessary and sufficient to stimulate DnaK ATPase activity. Zinc center 1 plays an important role in the autonomous, DnaK-independent chaperone activity of DnaJ. Zinc center 2 is essential for interaction with DnaK and for DnaJ activity.</text>
</comment>
<keyword evidence="8 14" id="KW-0862">Zinc</keyword>
<dbReference type="PRINTS" id="PR00625">
    <property type="entry name" value="JDOMAIN"/>
</dbReference>
<feature type="binding site" evidence="14">
    <location>
        <position position="178"/>
    </location>
    <ligand>
        <name>Zn(2+)</name>
        <dbReference type="ChEBI" id="CHEBI:29105"/>
        <label>2</label>
    </ligand>
</feature>
<keyword evidence="9 14" id="KW-0346">Stress response</keyword>
<dbReference type="GO" id="GO:0005737">
    <property type="term" value="C:cytoplasm"/>
    <property type="evidence" value="ECO:0007669"/>
    <property type="project" value="UniProtKB-SubCell"/>
</dbReference>
<keyword evidence="10 14" id="KW-0143">Chaperone</keyword>
<comment type="similarity">
    <text evidence="12 14">Belongs to the DnaJ family.</text>
</comment>
<feature type="domain" description="J" evidence="16">
    <location>
        <begin position="6"/>
        <end position="72"/>
    </location>
</feature>
<evidence type="ECO:0000256" key="2">
    <source>
        <dbReference type="ARBA" id="ARBA00011738"/>
    </source>
</evidence>
<evidence type="ECO:0000256" key="4">
    <source>
        <dbReference type="ARBA" id="ARBA00022705"/>
    </source>
</evidence>
<dbReference type="SMART" id="SM00271">
    <property type="entry name" value="DnaJ"/>
    <property type="match status" value="1"/>
</dbReference>
<feature type="binding site" evidence="14">
    <location>
        <position position="161"/>
    </location>
    <ligand>
        <name>Zn(2+)</name>
        <dbReference type="ChEBI" id="CHEBI:29105"/>
        <label>1</label>
    </ligand>
</feature>
<dbReference type="InterPro" id="IPR036869">
    <property type="entry name" value="J_dom_sf"/>
</dbReference>
<dbReference type="Gene3D" id="1.10.287.110">
    <property type="entry name" value="DnaJ domain"/>
    <property type="match status" value="1"/>
</dbReference>
<dbReference type="EMBL" id="VUNL01000015">
    <property type="protein sequence ID" value="MSV25776.1"/>
    <property type="molecule type" value="Genomic_DNA"/>
</dbReference>
<feature type="binding site" evidence="14">
    <location>
        <position position="215"/>
    </location>
    <ligand>
        <name>Zn(2+)</name>
        <dbReference type="ChEBI" id="CHEBI:29105"/>
        <label>1</label>
    </ligand>
</feature>
<dbReference type="GO" id="GO:0005524">
    <property type="term" value="F:ATP binding"/>
    <property type="evidence" value="ECO:0007669"/>
    <property type="project" value="InterPro"/>
</dbReference>
<dbReference type="InterPro" id="IPR008971">
    <property type="entry name" value="HSP40/DnaJ_pept-bd"/>
</dbReference>
<dbReference type="PROSITE" id="PS51188">
    <property type="entry name" value="ZF_CR"/>
    <property type="match status" value="1"/>
</dbReference>
<feature type="domain" description="CR-type" evidence="17">
    <location>
        <begin position="145"/>
        <end position="227"/>
    </location>
</feature>
<dbReference type="InterPro" id="IPR036410">
    <property type="entry name" value="HSP_DnaJ_Cys-rich_dom_sf"/>
</dbReference>
<dbReference type="HAMAP" id="MF_01152">
    <property type="entry name" value="DnaJ"/>
    <property type="match status" value="1"/>
</dbReference>
<dbReference type="CDD" id="cd10747">
    <property type="entry name" value="DnaJ_C"/>
    <property type="match status" value="1"/>
</dbReference>
<dbReference type="FunFam" id="2.10.230.10:FF:000002">
    <property type="entry name" value="Molecular chaperone DnaJ"/>
    <property type="match status" value="1"/>
</dbReference>
<feature type="binding site" evidence="14">
    <location>
        <position position="175"/>
    </location>
    <ligand>
        <name>Zn(2+)</name>
        <dbReference type="ChEBI" id="CHEBI:29105"/>
        <label>2</label>
    </ligand>
</feature>
<evidence type="ECO:0000313" key="19">
    <source>
        <dbReference type="Proteomes" id="UP000430222"/>
    </source>
</evidence>
<dbReference type="InterPro" id="IPR001623">
    <property type="entry name" value="DnaJ_domain"/>
</dbReference>
<gene>
    <name evidence="14 18" type="primary">dnaJ</name>
    <name evidence="18" type="ORF">FYJ78_11515</name>
</gene>
<feature type="binding site" evidence="14">
    <location>
        <position position="201"/>
    </location>
    <ligand>
        <name>Zn(2+)</name>
        <dbReference type="ChEBI" id="CHEBI:29105"/>
        <label>2</label>
    </ligand>
</feature>
<comment type="subunit">
    <text evidence="2 14">Homodimer.</text>
</comment>
<evidence type="ECO:0000313" key="18">
    <source>
        <dbReference type="EMBL" id="MSV25776.1"/>
    </source>
</evidence>
<evidence type="ECO:0000259" key="17">
    <source>
        <dbReference type="PROSITE" id="PS51188"/>
    </source>
</evidence>
<dbReference type="PROSITE" id="PS00636">
    <property type="entry name" value="DNAJ_1"/>
    <property type="match status" value="1"/>
</dbReference>
<sequence>MSEKRDYYEVLGVDKNASAAEIKKAYKKMARKYHPDLNRDNPKAAEEKFKEVNEAYDVLKDPQKKAQYDQFGHAAFEGGMGGGGGFGGFSQGGFSGFGSADGFGDIFDMFFGGGGGRSRQSRPGPERGSDLRYDLEITFEEAAFGKTAELSIPRTESCKTCGGTGAAPGTQPENCPDCGGTGMRQAVQNTPFGRMVNQTTCSRCHGTGKIVKNPCSDCHGTGRKKVTRKIKVNIPKGVDQGSRVRVTGGGEAGVRGGGNGDLYVYIFIKPHKIFQRHGNDVVVEVPISFVQAALGDTVQVPTLDGAVEMKVPAGTQSGKILRLRGKGIPHLRGGGRGDEHVVLKVLTPQNLSARQKELLREFGDISGDKVNPEQKSFLDDLKRFFKK</sequence>
<evidence type="ECO:0000256" key="8">
    <source>
        <dbReference type="ARBA" id="ARBA00022833"/>
    </source>
</evidence>
<dbReference type="GO" id="GO:0008270">
    <property type="term" value="F:zinc ion binding"/>
    <property type="evidence" value="ECO:0007669"/>
    <property type="project" value="UniProtKB-UniRule"/>
</dbReference>
<keyword evidence="19" id="KW-1185">Reference proteome</keyword>
<feature type="repeat" description="CXXCXGXG motif" evidence="14">
    <location>
        <begin position="215"/>
        <end position="222"/>
    </location>
</feature>
<dbReference type="Proteomes" id="UP000430222">
    <property type="component" value="Unassembled WGS sequence"/>
</dbReference>
<feature type="zinc finger region" description="CR-type" evidence="15">
    <location>
        <begin position="145"/>
        <end position="227"/>
    </location>
</feature>
<dbReference type="AlphaFoldDB" id="A0A6I2V2A4"/>
<feature type="repeat" description="CXXCXGXG motif" evidence="14">
    <location>
        <begin position="158"/>
        <end position="165"/>
    </location>
</feature>
<dbReference type="Pfam" id="PF00684">
    <property type="entry name" value="DnaJ_CXXCXGXG"/>
    <property type="match status" value="1"/>
</dbReference>
<comment type="subcellular location">
    <subcellularLocation>
        <location evidence="1 14">Cytoplasm</location>
    </subcellularLocation>
</comment>
<evidence type="ECO:0000256" key="7">
    <source>
        <dbReference type="ARBA" id="ARBA00022771"/>
    </source>
</evidence>
<dbReference type="GO" id="GO:0009408">
    <property type="term" value="P:response to heat"/>
    <property type="evidence" value="ECO:0007669"/>
    <property type="project" value="InterPro"/>
</dbReference>
<dbReference type="InterPro" id="IPR001305">
    <property type="entry name" value="HSP_DnaJ_Cys-rich_dom"/>
</dbReference>
<evidence type="ECO:0000256" key="12">
    <source>
        <dbReference type="ARBA" id="ARBA00061004"/>
    </source>
</evidence>
<comment type="cofactor">
    <cofactor evidence="14">
        <name>Zn(2+)</name>
        <dbReference type="ChEBI" id="CHEBI:29105"/>
    </cofactor>
    <text evidence="14">Binds 2 Zn(2+) ions per monomer.</text>
</comment>
<dbReference type="SUPFAM" id="SSF46565">
    <property type="entry name" value="Chaperone J-domain"/>
    <property type="match status" value="1"/>
</dbReference>
<dbReference type="InterPro" id="IPR012724">
    <property type="entry name" value="DnaJ"/>
</dbReference>
<evidence type="ECO:0000256" key="13">
    <source>
        <dbReference type="ARBA" id="ARBA00067609"/>
    </source>
</evidence>
<feature type="binding site" evidence="14">
    <location>
        <position position="218"/>
    </location>
    <ligand>
        <name>Zn(2+)</name>
        <dbReference type="ChEBI" id="CHEBI:29105"/>
        <label>1</label>
    </ligand>
</feature>
<dbReference type="GO" id="GO:0042026">
    <property type="term" value="P:protein refolding"/>
    <property type="evidence" value="ECO:0007669"/>
    <property type="project" value="TreeGrafter"/>
</dbReference>
<dbReference type="CDD" id="cd06257">
    <property type="entry name" value="DnaJ"/>
    <property type="match status" value="1"/>
</dbReference>
<evidence type="ECO:0000256" key="9">
    <source>
        <dbReference type="ARBA" id="ARBA00023016"/>
    </source>
</evidence>
<dbReference type="Gene3D" id="2.10.230.10">
    <property type="entry name" value="Heat shock protein DnaJ, cysteine-rich domain"/>
    <property type="match status" value="1"/>
</dbReference>
<keyword evidence="5 14" id="KW-0479">Metal-binding</keyword>
<feature type="binding site" evidence="14">
    <location>
        <position position="204"/>
    </location>
    <ligand>
        <name>Zn(2+)</name>
        <dbReference type="ChEBI" id="CHEBI:29105"/>
        <label>2</label>
    </ligand>
</feature>
<proteinExistence type="inferred from homology"/>
<dbReference type="InterPro" id="IPR018253">
    <property type="entry name" value="DnaJ_domain_CS"/>
</dbReference>
<dbReference type="GO" id="GO:0051082">
    <property type="term" value="F:unfolded protein binding"/>
    <property type="evidence" value="ECO:0007669"/>
    <property type="project" value="UniProtKB-UniRule"/>
</dbReference>
<comment type="function">
    <text evidence="11 14">Participates actively in the response to hyperosmotic and heat shock by preventing the aggregation of stress-denatured proteins and by disaggregating proteins, also in an autonomous, DnaK-independent fashion. Unfolded proteins bind initially to DnaJ; upon interaction with the DnaJ-bound protein, DnaK hydrolyzes its bound ATP, resulting in the formation of a stable complex. GrpE releases ADP from DnaK; ATP binding to DnaK triggers the release of the substrate protein, thus completing the reaction cycle. Several rounds of ATP-dependent interactions between DnaJ, DnaK and GrpE are required for fully efficient folding. Also involved, together with DnaK and GrpE, in the DNA replication of plasmids through activation of initiation proteins.</text>
</comment>
<feature type="binding site" evidence="14">
    <location>
        <position position="158"/>
    </location>
    <ligand>
        <name>Zn(2+)</name>
        <dbReference type="ChEBI" id="CHEBI:29105"/>
        <label>1</label>
    </ligand>
</feature>
<dbReference type="Pfam" id="PF00226">
    <property type="entry name" value="DnaJ"/>
    <property type="match status" value="1"/>
</dbReference>
<comment type="caution">
    <text evidence="18">The sequence shown here is derived from an EMBL/GenBank/DDBJ whole genome shotgun (WGS) entry which is preliminary data.</text>
</comment>
<keyword evidence="4 14" id="KW-0235">DNA replication</keyword>
<accession>A0A6I2V2A4</accession>
<dbReference type="CDD" id="cd10719">
    <property type="entry name" value="DnaJ_zf"/>
    <property type="match status" value="1"/>
</dbReference>
<dbReference type="SUPFAM" id="SSF57938">
    <property type="entry name" value="DnaJ/Hsp40 cysteine-rich domain"/>
    <property type="match status" value="1"/>
</dbReference>
<evidence type="ECO:0000256" key="1">
    <source>
        <dbReference type="ARBA" id="ARBA00004496"/>
    </source>
</evidence>
<dbReference type="PANTHER" id="PTHR43096">
    <property type="entry name" value="DNAJ HOMOLOG 1, MITOCHONDRIAL-RELATED"/>
    <property type="match status" value="1"/>
</dbReference>
<keyword evidence="3 14" id="KW-0963">Cytoplasm</keyword>
<dbReference type="InterPro" id="IPR002939">
    <property type="entry name" value="DnaJ_C"/>
</dbReference>
<keyword evidence="6 14" id="KW-0677">Repeat</keyword>
<dbReference type="GO" id="GO:0031072">
    <property type="term" value="F:heat shock protein binding"/>
    <property type="evidence" value="ECO:0007669"/>
    <property type="project" value="InterPro"/>
</dbReference>
<evidence type="ECO:0000256" key="14">
    <source>
        <dbReference type="HAMAP-Rule" id="MF_01152"/>
    </source>
</evidence>
<evidence type="ECO:0000256" key="10">
    <source>
        <dbReference type="ARBA" id="ARBA00023186"/>
    </source>
</evidence>
<evidence type="ECO:0000256" key="11">
    <source>
        <dbReference type="ARBA" id="ARBA00053423"/>
    </source>
</evidence>
<keyword evidence="7 14" id="KW-0863">Zinc-finger</keyword>
<feature type="repeat" description="CXXCXGXG motif" evidence="14">
    <location>
        <begin position="201"/>
        <end position="208"/>
    </location>
</feature>
<feature type="repeat" description="CXXCXGXG motif" evidence="14">
    <location>
        <begin position="175"/>
        <end position="182"/>
    </location>
</feature>
<protein>
    <recommendedName>
        <fullName evidence="13 14">Chaperone protein DnaJ</fullName>
    </recommendedName>
</protein>
<evidence type="ECO:0000256" key="15">
    <source>
        <dbReference type="PROSITE-ProRule" id="PRU00546"/>
    </source>
</evidence>
<dbReference type="PROSITE" id="PS50076">
    <property type="entry name" value="DNAJ_2"/>
    <property type="match status" value="1"/>
</dbReference>
<name>A0A6I2V2A4_9FIRM</name>
<dbReference type="PANTHER" id="PTHR43096:SF48">
    <property type="entry name" value="CHAPERONE PROTEIN DNAJ"/>
    <property type="match status" value="1"/>
</dbReference>
<organism evidence="18 19">
    <name type="scientific">Selenomonas montiformis</name>
    <dbReference type="NCBI Taxonomy" id="2652285"/>
    <lineage>
        <taxon>Bacteria</taxon>
        <taxon>Bacillati</taxon>
        <taxon>Bacillota</taxon>
        <taxon>Negativicutes</taxon>
        <taxon>Selenomonadales</taxon>
        <taxon>Selenomonadaceae</taxon>
        <taxon>Selenomonas</taxon>
    </lineage>
</organism>
<dbReference type="FunFam" id="1.10.287.110:FF:000034">
    <property type="entry name" value="Chaperone protein DnaJ"/>
    <property type="match status" value="1"/>
</dbReference>
<dbReference type="NCBIfam" id="TIGR02349">
    <property type="entry name" value="DnaJ_bact"/>
    <property type="match status" value="1"/>
</dbReference>
<reference evidence="18 19" key="1">
    <citation type="submission" date="2019-08" db="EMBL/GenBank/DDBJ databases">
        <title>In-depth cultivation of the pig gut microbiome towards novel bacterial diversity and tailored functional studies.</title>
        <authorList>
            <person name="Wylensek D."/>
            <person name="Hitch T.C.A."/>
            <person name="Clavel T."/>
        </authorList>
    </citation>
    <scope>NUCLEOTIDE SEQUENCE [LARGE SCALE GENOMIC DNA]</scope>
    <source>
        <strain evidence="19">WCA-380-WT-3B3</strain>
    </source>
</reference>
<evidence type="ECO:0000259" key="16">
    <source>
        <dbReference type="PROSITE" id="PS50076"/>
    </source>
</evidence>